<dbReference type="GO" id="GO:0005509">
    <property type="term" value="F:calcium ion binding"/>
    <property type="evidence" value="ECO:0007669"/>
    <property type="project" value="InterPro"/>
</dbReference>
<evidence type="ECO:0000313" key="9">
    <source>
        <dbReference type="Proteomes" id="UP000002320"/>
    </source>
</evidence>
<feature type="domain" description="EGF-like" evidence="5">
    <location>
        <begin position="2112"/>
        <end position="2149"/>
    </location>
</feature>
<feature type="domain" description="EGF-like" evidence="5">
    <location>
        <begin position="3855"/>
        <end position="3892"/>
    </location>
</feature>
<feature type="disulfide bond" evidence="2">
    <location>
        <begin position="2115"/>
        <end position="2125"/>
    </location>
</feature>
<feature type="domain" description="EGF-like" evidence="5">
    <location>
        <begin position="2439"/>
        <end position="2476"/>
    </location>
</feature>
<feature type="domain" description="EGF-like" evidence="5">
    <location>
        <begin position="3415"/>
        <end position="3452"/>
    </location>
</feature>
<feature type="compositionally biased region" description="Basic and acidic residues" evidence="3">
    <location>
        <begin position="6846"/>
        <end position="6860"/>
    </location>
</feature>
<feature type="domain" description="EGF-like" evidence="5">
    <location>
        <begin position="751"/>
        <end position="789"/>
    </location>
</feature>
<feature type="domain" description="EGF-like" evidence="5">
    <location>
        <begin position="4602"/>
        <end position="4636"/>
    </location>
</feature>
<feature type="domain" description="EGF-like" evidence="5">
    <location>
        <begin position="4542"/>
        <end position="4581"/>
    </location>
</feature>
<dbReference type="KEGG" id="cqu:CpipJ_CPIJ015311"/>
<feature type="domain" description="EGF-like" evidence="5">
    <location>
        <begin position="2755"/>
        <end position="2792"/>
    </location>
</feature>
<feature type="domain" description="EGF-like" evidence="5">
    <location>
        <begin position="1666"/>
        <end position="1703"/>
    </location>
</feature>
<feature type="domain" description="EGF-like" evidence="5">
    <location>
        <begin position="3520"/>
        <end position="3557"/>
    </location>
</feature>
<evidence type="ECO:0000313" key="8">
    <source>
        <dbReference type="EnsemblMetazoa" id="CPIJ015311-PA"/>
    </source>
</evidence>
<feature type="disulfide bond" evidence="2">
    <location>
        <begin position="3858"/>
        <end position="3868"/>
    </location>
</feature>
<feature type="disulfide bond" evidence="2">
    <location>
        <begin position="2222"/>
        <end position="2232"/>
    </location>
</feature>
<dbReference type="EMBL" id="DS232428">
    <property type="protein sequence ID" value="EDS41643.1"/>
    <property type="molecule type" value="Genomic_DNA"/>
</dbReference>
<feature type="domain" description="EGF-like" evidence="5">
    <location>
        <begin position="3201"/>
        <end position="3238"/>
    </location>
</feature>
<feature type="disulfide bond" evidence="2">
    <location>
        <begin position="1353"/>
        <end position="1363"/>
    </location>
</feature>
<feature type="disulfide bond" evidence="2">
    <location>
        <begin position="4178"/>
        <end position="4188"/>
    </location>
</feature>
<feature type="disulfide bond" evidence="2">
    <location>
        <begin position="2997"/>
        <end position="3007"/>
    </location>
</feature>
<dbReference type="OrthoDB" id="7783995at2759"/>
<feature type="domain" description="EGF-like" evidence="5">
    <location>
        <begin position="6"/>
        <end position="44"/>
    </location>
</feature>
<dbReference type="HOGENOM" id="CLU_222892_0_0_1"/>
<feature type="domain" description="EGF-like" evidence="5">
    <location>
        <begin position="4924"/>
        <end position="4963"/>
    </location>
</feature>
<feature type="region of interest" description="Disordered" evidence="3">
    <location>
        <begin position="6841"/>
        <end position="6860"/>
    </location>
</feature>
<feature type="domain" description="EGF-like" evidence="5">
    <location>
        <begin position="2885"/>
        <end position="2922"/>
    </location>
</feature>
<feature type="domain" description="EGF-like" evidence="5">
    <location>
        <begin position="5887"/>
        <end position="5926"/>
    </location>
</feature>
<name>B0X6X2_CULQU</name>
<feature type="disulfide bond" evidence="2">
    <location>
        <begin position="4605"/>
        <end position="4615"/>
    </location>
</feature>
<feature type="disulfide bond" evidence="2">
    <location>
        <begin position="68"/>
        <end position="78"/>
    </location>
</feature>
<dbReference type="eggNOG" id="KOG1217">
    <property type="taxonomic scope" value="Eukaryota"/>
</dbReference>
<comment type="caution">
    <text evidence="2">Lacks conserved residue(s) required for the propagation of feature annotation.</text>
</comment>
<organism>
    <name type="scientific">Culex quinquefasciatus</name>
    <name type="common">Southern house mosquito</name>
    <name type="synonym">Culex pungens</name>
    <dbReference type="NCBI Taxonomy" id="7176"/>
    <lineage>
        <taxon>Eukaryota</taxon>
        <taxon>Metazoa</taxon>
        <taxon>Ecdysozoa</taxon>
        <taxon>Arthropoda</taxon>
        <taxon>Hexapoda</taxon>
        <taxon>Insecta</taxon>
        <taxon>Pterygota</taxon>
        <taxon>Neoptera</taxon>
        <taxon>Endopterygota</taxon>
        <taxon>Diptera</taxon>
        <taxon>Nematocera</taxon>
        <taxon>Culicoidea</taxon>
        <taxon>Culicidae</taxon>
        <taxon>Culicinae</taxon>
        <taxon>Culicini</taxon>
        <taxon>Culex</taxon>
        <taxon>Culex</taxon>
    </lineage>
</organism>
<feature type="domain" description="EGF-like" evidence="5">
    <location>
        <begin position="2380"/>
        <end position="2418"/>
    </location>
</feature>
<feature type="domain" description="EGF-like" evidence="5">
    <location>
        <begin position="1017"/>
        <end position="1054"/>
    </location>
</feature>
<dbReference type="VEuPathDB" id="VectorBase:CPIJ015311"/>
<dbReference type="SMART" id="SM00286">
    <property type="entry name" value="PTI"/>
    <property type="match status" value="16"/>
</dbReference>
<feature type="domain" description="EGF-like" evidence="5">
    <location>
        <begin position="115"/>
        <end position="153"/>
    </location>
</feature>
<feature type="domain" description="EGF-like" evidence="5">
    <location>
        <begin position="1459"/>
        <end position="1496"/>
    </location>
</feature>
<dbReference type="EnsemblMetazoa" id="CPIJ015311-RA">
    <property type="protein sequence ID" value="CPIJ015311-PA"/>
    <property type="gene ID" value="CPIJ015311"/>
</dbReference>
<feature type="domain" description="EGF-like" evidence="5">
    <location>
        <begin position="4116"/>
        <end position="4154"/>
    </location>
</feature>
<accession>B0X6X2</accession>
<feature type="domain" description="EGF-like" evidence="5">
    <location>
        <begin position="1291"/>
        <end position="1329"/>
    </location>
</feature>
<feature type="domain" description="EGF-like" evidence="5">
    <location>
        <begin position="4432"/>
        <end position="4470"/>
    </location>
</feature>
<proteinExistence type="predicted"/>
<feature type="domain" description="EGF-like" evidence="5">
    <location>
        <begin position="3903"/>
        <end position="3941"/>
    </location>
</feature>
<dbReference type="SUPFAM" id="SSF90148">
    <property type="entry name" value="DPY module"/>
    <property type="match status" value="36"/>
</dbReference>
<evidence type="ECO:0000259" key="6">
    <source>
        <dbReference type="PROSITE" id="PS51034"/>
    </source>
</evidence>
<dbReference type="InterPro" id="IPR000742">
    <property type="entry name" value="EGF"/>
</dbReference>
<feature type="domain" description="EGF-like" evidence="5">
    <location>
        <begin position="1400"/>
        <end position="1438"/>
    </location>
</feature>
<dbReference type="SMART" id="SM00181">
    <property type="entry name" value="EGF"/>
    <property type="match status" value="114"/>
</dbReference>
<feature type="transmembrane region" description="Helical" evidence="4">
    <location>
        <begin position="6795"/>
        <end position="6823"/>
    </location>
</feature>
<keyword evidence="4" id="KW-0472">Membrane</keyword>
<feature type="domain" description="EGF-like" evidence="5">
    <location>
        <begin position="1737"/>
        <end position="1775"/>
    </location>
</feature>
<feature type="domain" description="EGF-like" evidence="5">
    <location>
        <begin position="322"/>
        <end position="360"/>
    </location>
</feature>
<gene>
    <name evidence="8" type="primary">6048482</name>
    <name evidence="7" type="ORF">CpipJ_CPIJ015311</name>
</gene>
<dbReference type="OMA" id="QTKNELC"/>
<dbReference type="InterPro" id="IPR009030">
    <property type="entry name" value="Growth_fac_rcpt_cys_sf"/>
</dbReference>
<dbReference type="PROSITE" id="PS01186">
    <property type="entry name" value="EGF_2"/>
    <property type="match status" value="42"/>
</dbReference>
<feature type="disulfide bond" evidence="2">
    <location>
        <begin position="1669"/>
        <end position="1679"/>
    </location>
</feature>
<feature type="domain" description="EGF-like" evidence="5">
    <location>
        <begin position="958"/>
        <end position="996"/>
    </location>
</feature>
<dbReference type="InParanoid" id="B0X6X2"/>
<dbReference type="PROSITE" id="PS50026">
    <property type="entry name" value="EGF_3"/>
    <property type="match status" value="62"/>
</dbReference>
<dbReference type="PROSITE" id="PS51034">
    <property type="entry name" value="ZP_2"/>
    <property type="match status" value="1"/>
</dbReference>
<feature type="domain" description="EGF-like" evidence="5">
    <location>
        <begin position="1065"/>
        <end position="1103"/>
    </location>
</feature>
<feature type="disulfide bond" evidence="2">
    <location>
        <begin position="3523"/>
        <end position="3533"/>
    </location>
</feature>
<feature type="domain" description="EGF-like" evidence="5">
    <location>
        <begin position="3142"/>
        <end position="3180"/>
    </location>
</feature>
<feature type="disulfide bond" evidence="2">
    <location>
        <begin position="3651"/>
        <end position="3661"/>
    </location>
</feature>
<feature type="domain" description="EGF-like" evidence="5">
    <location>
        <begin position="2219"/>
        <end position="2256"/>
    </location>
</feature>
<feature type="domain" description="EGF-like" evidence="5">
    <location>
        <begin position="1796"/>
        <end position="1833"/>
    </location>
</feature>
<feature type="domain" description="ZP" evidence="6">
    <location>
        <begin position="6468"/>
        <end position="6710"/>
    </location>
</feature>
<feature type="disulfide bond" evidence="2">
    <location>
        <begin position="1020"/>
        <end position="1030"/>
    </location>
</feature>
<feature type="domain" description="EGF-like" evidence="5">
    <location>
        <begin position="2053"/>
        <end position="2091"/>
    </location>
</feature>
<feature type="domain" description="EGF-like" evidence="5">
    <location>
        <begin position="4009"/>
        <end position="4048"/>
    </location>
</feature>
<reference evidence="8" key="2">
    <citation type="submission" date="2021-02" db="UniProtKB">
        <authorList>
            <consortium name="EnsemblMetazoa"/>
        </authorList>
    </citation>
    <scope>IDENTIFICATION</scope>
    <source>
        <strain evidence="8">JHB</strain>
    </source>
</reference>
<keyword evidence="9" id="KW-1185">Reference proteome</keyword>
<feature type="domain" description="EGF-like" evidence="5">
    <location>
        <begin position="65"/>
        <end position="102"/>
    </location>
</feature>
<reference evidence="7" key="1">
    <citation type="submission" date="2007-03" db="EMBL/GenBank/DDBJ databases">
        <title>Annotation of Culex pipiens quinquefasciatus.</title>
        <authorList>
            <consortium name="The Broad Institute Genome Sequencing Platform"/>
            <person name="Atkinson P.W."/>
            <person name="Hemingway J."/>
            <person name="Christensen B.M."/>
            <person name="Higgs S."/>
            <person name="Kodira C."/>
            <person name="Hannick L."/>
            <person name="Megy K."/>
            <person name="O'Leary S."/>
            <person name="Pearson M."/>
            <person name="Haas B.J."/>
            <person name="Mauceli E."/>
            <person name="Wortman J.R."/>
            <person name="Lee N.H."/>
            <person name="Guigo R."/>
            <person name="Stanke M."/>
            <person name="Alvarado L."/>
            <person name="Amedeo P."/>
            <person name="Antoine C.H."/>
            <person name="Arensburger P."/>
            <person name="Bidwell S.L."/>
            <person name="Crawford M."/>
            <person name="Camaro F."/>
            <person name="Devon K."/>
            <person name="Engels R."/>
            <person name="Hammond M."/>
            <person name="Howarth C."/>
            <person name="Koehrsen M."/>
            <person name="Lawson D."/>
            <person name="Montgomery P."/>
            <person name="Nene V."/>
            <person name="Nusbaum C."/>
            <person name="Puiu D."/>
            <person name="Romero-Severson J."/>
            <person name="Severson D.W."/>
            <person name="Shumway M."/>
            <person name="Sisk P."/>
            <person name="Stolte C."/>
            <person name="Zeng Q."/>
            <person name="Eisenstadt E."/>
            <person name="Fraser-Liggett C."/>
            <person name="Strausberg R."/>
            <person name="Galagan J."/>
            <person name="Birren B."/>
            <person name="Collins F.H."/>
        </authorList>
    </citation>
    <scope>NUCLEOTIDE SEQUENCE [LARGE SCALE GENOMIC DNA]</scope>
    <source>
        <strain evidence="7">JHB</strain>
    </source>
</reference>
<dbReference type="Proteomes" id="UP000002320">
    <property type="component" value="Unassembled WGS sequence"/>
</dbReference>
<dbReference type="SMART" id="SM00274">
    <property type="entry name" value="FOLN"/>
    <property type="match status" value="43"/>
</dbReference>
<feature type="domain" description="EGF-like" evidence="5">
    <location>
        <begin position="1905"/>
        <end position="1942"/>
    </location>
</feature>
<dbReference type="SMART" id="SM00179">
    <property type="entry name" value="EGF_CA"/>
    <property type="match status" value="27"/>
</dbReference>
<feature type="disulfide bond" evidence="2">
    <location>
        <begin position="2888"/>
        <end position="2898"/>
    </location>
</feature>
<evidence type="ECO:0000256" key="2">
    <source>
        <dbReference type="PROSITE-ProRule" id="PRU00076"/>
    </source>
</evidence>
<feature type="disulfide bond" evidence="2">
    <location>
        <begin position="1234"/>
        <end position="1244"/>
    </location>
</feature>
<feature type="domain" description="EGF-like" evidence="5">
    <location>
        <begin position="381"/>
        <end position="418"/>
    </location>
</feature>
<feature type="domain" description="EGF-like" evidence="5">
    <location>
        <begin position="3648"/>
        <end position="3685"/>
    </location>
</feature>
<sequence length="6860" mass="734311">MSIQQYVNPCQPSPCGPNSQCREINGQAVCSCLPTYIGSPPGCRPECVTSSECPLDRACVNQKCVDPCPGTCGTNARCNVNNHSPICSCQSGYTGDPFTRCYPNPPPPQDTQVVVRDPCVPSPCGPNSQCRNINGVPSCSCLVNYIGSPPNCRPECTINAECPSNQACMNEKCRDPCPGSCGIGARCNVINHTPICTCESGYTGDPFTNCYPEPPPPREPVRDDPCNPSPCGPNAQCNNGICTCLPEYQGDPYQGCRPECVLNSDCPRDRACIRSKCIDPCPGTCGQDAICEVTNHIPMCSCPNGMAGNAFVQCRPQQAPPVTNPCNPSPCGPNSQCREINGQAVCSCVPGFIGSPPTCRPECVVSSECPQNQACNNQKCRDPCPGTCGVGARCSVVNHNPICSCPERFTGDPFVRCQPIIETPVQMTPVNPCQPNPCGPNAECRPVGDSPSCTCLDNMIGSPPNCRPECISNSECASNLACIRQKCQDPCTGACGANAECRVVSHTPMCICSIGFTGDPFTQCLPVQQDVPREPSSPCTPSPCGANANCRDQNGAGSCTCIEDHFGNPYEGCRPECVLNSDCPSNRACVRNKCQDPCPGTCGQNANCQVVNHLPSCTCTPGSEGDPFRFCNIQQREPIQQYVNPCQPSPCGPNSQCREINGQAVCSCLPTYIGSPPGCRPECVTSSECPLDRACVNQKCVDPCPGTCGTNARCNVNNHSPICSCQSGYTGDPFTRCYPNPPPPQDTQVVVRDPCVPSPCGPNSQCRNINGVPSCSCLVNYIGSPPNCRPECTINAECPSNQACMNEKCRDPCPGSCGIGARCNVINHTPICTCESGYTGDPFTNCYPEPPPPREPVRDDPCNPSPCGPNAQCNNGICSCLPEYQGDPYQGCRPECVLNSDCPRDKACIRSKCIDPCPGTCGQDAICEVINHIPMCSCPNGMAGNAFVQCRPQQAPPVTNPCNPSPCGPNSQCREINGQAVCSCVPGFIGSPPTCRPECVVSSECPQNQACNNQKCRDPCPGTCGVGARCSVVNHNPICSCPERFTGDPFVRCQPIIETPVQMTPVNPCQPNPCGPNAECRPVGDSPSCTCLDNMIGSPPNCRPECISNSECASNLACIRQKCQDPCTGACGANAECRVVSHTPMCICSIGFTGDPFTQCLPVQQDVPREPSSPCTPSPCGANANCRDQNGAGSCTCIEDHFGNPYEGCRPECVLNSDCPSNRACVRNKCQDPCPGTCGQNANCQVVNHLPSCTCIPGYEGDPFRFCNIQQREHMYSWRDPKFVYIPIQQYVNPCQPNPCGPNSQCREINGQAVCSCLPTYIGSPPGCRPECVTSSECPLDRACVNQKCVDPCPGTCGTNARCNVNNHSPICSCQSGYTGDPFTRCYPNPPPPQDTQVVVRDPCVPSPCGPNSQCRNINGVPSCSCLVNYIGSPPNCRPECTINAECPSNQACMNEKCRDPCPGSCGIGARCNVINHTPICTCESGYTGDPFTNCYPEPPPPREPVRDDPCNPSPCGPNAQCNNGICTCLPEYQGDPYQGCRPECVLNSDCPRDKACIRSKCIDPCPGTCGQDAICEVINHIPMCSCPNGMAGNAFVQCRPQQAPPVTNPCNPSPCGPNSQCREINGQAVCSCVPGFIGSPPTCRPECVVSSECPQNQACNNQKCRDPCPGTCGVGARCSVVNHNPICSCPERFTGDPFVRCQPIIETPVQMTPVNPCQPNPCGPNAECRPVAEPVYKNPCQPNPCGPNSQCREINGQAVCSCLPTYIGSPPGCRPECVTSSECPLDRACVNQKCVDPCPGTCGTNARCNVNNHSPICSCQSGYTGDPFTRCYPNPPPPQDTQVVVRDPCVPSPCGPNSQCRNINGVPSCSCLVNYIGSPPNCRPECTINAECPSNQACMNEKCRDPCPGSCGIGARCNVINHTPICTCESGYTGDPFTNCYPEPPPPREPVRDDPCNPSPCGPNAQCNNGICSCLPEYQGDPYQGCRPECVLNSDCPRDKACIRSKCIDPCPGTCGQDAICEVINHIPMCSCPNGMAGNAFVQCRPQQAPPVTNPCNPSPCGPNSQCREINGQAVCSCVPGFIGSPPTCRPGCVVSSECPQNQACNNQKCRDPCPGTCGVGARCSVVNHNPICSCPERFTGDPFVRCQPIIETPVQMTPVNPCQPNPCGPNAECRPVGDSPSCTCLDNMIGSPPNCRPECISNSECASNLACIRQKCQNPCTGACGANAECRVVSHTPMCICSVGYTGDPFSQCTLVQQDVPREPSSPCMPSPCGANAICREQNGAGSCTCMDDHIGNPYEGCRPECVLNSDCPSDRACIRSKCQDPCPGTCGQNADCQVVNHLPSCTCISGYEGDPFRFCNIQQREQHRGIDTSIQQYVNPCQPSPCGPNSQCREINGQAVCSCLPTYIGSPPGCRPECVTSSECPLDRACVNQKCVDPCPGTCGTNARCNVNNHSPICSCQSGYTGDPFTRCYPNPPPPQDTQVVVRDPCVPSPCGPNSQCRNINGVPSCSCLVNYIGSPPNCRPECTINAECPSNQACMNEKCRDPCPGSCGIGARCNVINHTPICTCESGYTGDPFTNCYPEPPPPREPVRDDPCNPSPCGPNAQCNNGICSCLPEYQGDPYQGCRPECVLNSDCPRDKACIRSKCIDPCPGTCGQDAICEVINHIPMCSCPNGMAGNAFVQCRPQQAPPVTNPCNPSPCGPNSQCREINGQAVCSCVPGFIGSPPTCRPECVVSSECPQNQACNNQKCRDPCPGTCGVGARCSVVNHNPICSCPERFTGDPFVRCQPIIETPVQMTPVNPCQPNPCGPNAECRPVAEPVYKNPCQPNPCGPNSQCREINGQAVCSCLPTYIGSPPGCRPECVTSSECPLDRACVNQKCVDPCPGTCGTNARCNVNNHSPICSCQSGYTGDPFTRCYPNPPPPQDTQVVVRDPCVPSPCGPNSQCRNINGVPSCSCLVNYIGSPPNCRPECTINAECPSNQACMNEKCRDPCPGSCGIGARCNVINHTPICTCESGYTGDPFTNCYPEPPPPREPVRDDPCNPSPCGPNAQCNNGICTCLPEYQGDPYQGCRPECVLNSDCPRDKACIRSKCIDPCPGTCGQDAICEVINHIPMCSCPNGMAGNAFVQCRPQQAPPVTNPCNPSPCGPNSQCREINGQAVCSCVPGFIGSPPTCRPECVVSSECPQNQACNNQKCRDPCPGTCGVGARCSVVNHNPICSCPERFTGDPFVRCQPIIETPVQMTPVNPCQPNPCGPNAECRPVGDSPSCTCLDNMIGSPPNCRPECISNSECASNLACIRQKCQDPCTGACGANAECRVVSHTPMCICSIGFTGDPFTQCLPVQQDVPREPSSPCTPSPCGANANCREQNGAGSCTCIEDHFGNPYEGCRPECVLNSDCPSNRACVRNKCQDPCPGTCGQNANCQVVNHLPSCTCIPGYEGDPFRFCNIQQREPPAYQNPCQPNPCGPNSQCREVNGQGVCSCLPTYIGSPPGCRPECVTSSECSLDKACVNQKCVDPCPGTCGANARCNVNNHSPICSCQSGYTGDPFTRCYPNPRKTFKFIDDESPIYIRFLLAPPKDTPVTIRDPCVPSPCGPNSQCRNINGVPSCSCLVNYIGSPPNCRPECTINAECPSNQACMNEKCRDPCPGSCGIGARCNVINHTPICTCESGYTGDPFTNCYPEPPPPREPVRDDPCNPSPCGPNAQCNNGICSCLPEYQGDPYQGCRPECVLNSDCPRDKACIRSKCIDPCPGTCGQDAICEVVNHVPVCSCPKGMTGNAFVQCRPQQAPPVTNPCNPSPCGPNSQCREINGQAVCSCVMGFIGSPPACRPECVVSSECPQNQACNNQKCRDPCPGTCGVGARCTVVNHNPICSCPERFTGDPFVRCQPIIEQPVQMTPVNPCQPSPCGPNAVCRQVGDSPSCTCLEEMIGAPPNCRPECVSNTECASNLACIRQKCQDPCSGACGANAECRVVSHTPVCICSIGYTGDPFTQCVVVQQDIPREQTSPCTPSPCGANANCREQNGAGSCTCIEDYFGNPYEGCRPECVLNSDCASNRACINNKCKDPCPGTCGQNAECQVVNHLPSCTCFVGYEGDPFRYCDVQQREPVKEYVNPCQPNPCGPNSQCREINAQAVCSCLPTYIGSPPGCRPECVTSSECSLDKACINQKCVDPCPGTCGTNARCNVNNHSPICSCQSGYTGDPFTRCFPNPPPPKDTPVTVRDPCVPSPCGPNSLCRNINGVPSCTCQSNYIGSPPNCRPECTINAECQSNQACMNEKCRDPCPGSCGVGALCNVINHTPICTCQQGYIGDPFTNCYPAPPPPREPIRDDPCNPSPCGANAQCNDGVCTCLPEYQGDPYRGCRPECVLNSECPRDKACIRSKCVDPCPGTCGQEALCEVTNHIPICSCPRGMTGNAFVQCTAQRAPVETDPCNPSPCGPNSQCRAINGQAVCSCVMGFVGSPPACRPECSVNSDCVQNLACVNFKCRDPCPGTCGLGARCSVVNHNPICSCPFKMTGDPFVRCYEIAKPPPEVDRSPPEDPCYPSPCGTNARCRPVDGGAVCECFENYFGNPYTSCRPECVTNSECSRNTACIQNRCKDPCPGVCGHNAECSVINHTPTCTCREGMVGNAFEQCLREEKPPAPSDPCYPSPCGLNTVCRSSGGNAVCECLPDFKGTPFGRGCYPECTINSDCPRDKTCVNKKCVDPCPGVCGYRAVCHAINNSPVCSCPNNMIGDPFVECKEAAPKDPCNPSPCRTNGICRVVGGRAECQYPECVINSDCSPNRACFNQKCRDPCVGACGVNAICNVVNHAPICSCPERHVGSPFVQCNRQMDPVPQPECVSDDQCTNDKACINQQCVNPCSASNGLCNLNAECRVQFHRAICTCRDGYTGNAQIACYEIGCRSDSDCPATEACVNKNCIDPCRYTQCGRNAVCKTDYNHNARCHCIDGYRGNALTGCTRPECTRDDECPYHLSCQNEQCRDPCDCAPGAQCRVDNHRASCRCPPGYTGDASFACEKIPVRDPDQCKMDADCSSRLACFSGTCKNPCLEAKPCAQHAVCTVQDTLPLRTMYCVCEEGYVGDAEKQCLPVSPIQPGCSSDIECAATETCRNRACVNPCTEFNPCARTAECLAQSHKAICSCPVGMVGDPFQNCYREPVITPECTVDSECPSNRACINQKCQDPCADGNPCAGNAECRTLTHRPLCMCPQGWGGDPKVQCYKPECQRDSDCPYDKACYNDKCLNPCTYGATQCGRGAECLAQGHRANCICPAGTQGNPLISCVTGLCQYNEDCADHEACDRLNRVCRPVCDDETCASRATCIGRNHQATCECASGTRGNPYVECARDEPEPVCRTDGDCPSQQACINSMCSNPCTVISPCSRQQSCSVVDTLPLRTMICACPTDMLVDANGQCKPIVVEGCRKDNDCPDTDRCMRGQCMLACRAEPCGVNAQCVSSGHRAKCSCASEYVGNPHIECTPEGRVPSPKECSADDDCPLDRSCLNERCINPCTQDVCGRGAICHVQLHNAVCNCPAGYKKDANNNCVPPVADLPKCRANSDCATSETCVNEICANPCNCGQNADCYVKDHYPVCSCKPGYSGNAQFGCFKLGCQSDSECANDKQCYNGECLNPCALENPCALNAECFGDKHRAACRCLPGLEGNPFVQCRRVECHFDGECPDNRACLQEQCIDPCSEMAPCAQNAICFTRGHAPHCKCPDHLPDGNPFSFCERRVVQHKPECTMDTECPSRLACINNKCVDPCRELEPCARSAKCTVLDSVPVRTMVCECPELHVPDVNGECKRIVLQTPPECSSDSECSDKEACINRQCRNPCNCGDHSTCMVKNHRGICSCEDGYEGNPNIACRTIGCRIDSECESGKACINGNCVNPCLDNNPCGINAECYAVSSHAECRCLSGYRGNPMVQCTVVECRSNNDCPNDKQCRNTQCVDPCIYDSSCSPRAECKAQNHLAVCRCPAGLVGNPYVDCRPEIIPECVYDTDCPSHLACIENKCVEPCGALEPCNRPARCEAIPSSPVRTMICICPDGYVSSGSGTCKPVVKSGCISDSDCSSDTACINSICRNPCNCGPNAECRIKDHKPVCSCKQGFDGNPEIECIKIECRVDDDCSSQHSCLNRQCVPVCSLDSCGRQAKCYAQNHRAICECLPGYEGDPRATCRLLGCRADSDCPLDKACINQKCENPCENQAICAQNELCQVYQHRPECACPPPFEADPIRGCVLRDERCRTDGECPSQTACIQGECVNPCNVTEPCGVNSMCKVLDTLPVRTMICECLPGYQGNAAVQCDKMALCPTDRGFVRNANGECACPPGYGLSIYEDCQICREEDGLKIDETGRCVCALERGMVIDERGRCICPIDYGYRLTERGECIRTAVPECTRDSDCPDWRHCHQETRTCEDPCKTKICGKNALCNATNHQAICQCIAGYTGNPEEHCNQTTNFRTDFPQPEMQVTCQADGVQVVIDLMESNFNGVLYVKGHSKDEECRRVVNLAGDASQRTQIFKVHFGSCGLIHVNGIASFVLVIQKHPKLVTYKAQAYHIKCVYQTGEQNVTLGFNVQMLTTAGTIANTGPPPTCAMRIVAFNGEEIVSAEIGDNLRLQVEVQPATIYGGFARSCVAKTMEDSVENEYIVTDENGCATEPSIFGDWEYNAETNSLLASFNAFKFPSSDNIRFQCNIRVCFGKCQPVNCHGANAYGKRRRRAITDANEIEMLLNRTRRATSSSSTALAGDDDELGIEGTLREEITIQSNAILTLDRREERSYDSDNITPAAQRVEDICVSMIGLIIALVITALLALVAVAVAVSCWLMAYRRRPTVTGPLPHPPEFPNPLFAHHEPSEPSHHDYMT</sequence>
<feature type="domain" description="EGF-like" evidence="5">
    <location>
        <begin position="6413"/>
        <end position="6451"/>
    </location>
</feature>
<feature type="domain" description="EGF-like" evidence="5">
    <location>
        <begin position="4175"/>
        <end position="4212"/>
    </location>
</feature>
<feature type="domain" description="EGF-like" evidence="5">
    <location>
        <begin position="1846"/>
        <end position="1884"/>
    </location>
</feature>
<feature type="disulfide bond" evidence="2">
    <location>
        <begin position="177"/>
        <end position="187"/>
    </location>
</feature>
<evidence type="ECO:0000256" key="3">
    <source>
        <dbReference type="SAM" id="MobiDB-lite"/>
    </source>
</evidence>
<dbReference type="PANTHER" id="PTHR22963">
    <property type="entry name" value="ENDOGLIN-RELATED"/>
    <property type="match status" value="1"/>
</dbReference>
<feature type="disulfide bond" evidence="2">
    <location>
        <begin position="3965"/>
        <end position="3975"/>
    </location>
</feature>
<dbReference type="PANTHER" id="PTHR22963:SF39">
    <property type="entry name" value="DUMPY"/>
    <property type="match status" value="1"/>
</dbReference>
<feature type="domain" description="EGF-like" evidence="5">
    <location>
        <begin position="2994"/>
        <end position="3031"/>
    </location>
</feature>
<evidence type="ECO:0000256" key="4">
    <source>
        <dbReference type="SAM" id="Phobius"/>
    </source>
</evidence>
<feature type="domain" description="EGF-like" evidence="5">
    <location>
        <begin position="701"/>
        <end position="738"/>
    </location>
</feature>
<feature type="domain" description="EGF-like" evidence="5">
    <location>
        <begin position="3962"/>
        <end position="3999"/>
    </location>
</feature>
<feature type="domain" description="EGF-like" evidence="5">
    <location>
        <begin position="1231"/>
        <end position="1268"/>
    </location>
</feature>
<evidence type="ECO:0000259" key="5">
    <source>
        <dbReference type="PROSITE" id="PS50026"/>
    </source>
</evidence>
<feature type="domain" description="EGF-like" evidence="5">
    <location>
        <begin position="642"/>
        <end position="680"/>
    </location>
</feature>
<dbReference type="InterPro" id="IPR001881">
    <property type="entry name" value="EGF-like_Ca-bd_dom"/>
</dbReference>
<dbReference type="InterPro" id="IPR048407">
    <property type="entry name" value="Dumpy_DPY"/>
</dbReference>
<feature type="domain" description="EGF-like" evidence="5">
    <location>
        <begin position="1607"/>
        <end position="1645"/>
    </location>
</feature>
<feature type="disulfide bond" evidence="2">
    <location>
        <begin position="3204"/>
        <end position="3214"/>
    </location>
</feature>
<feature type="disulfide bond" evidence="2">
    <location>
        <begin position="384"/>
        <end position="394"/>
    </location>
</feature>
<feature type="domain" description="EGF-like" evidence="5">
    <location>
        <begin position="2489"/>
        <end position="2527"/>
    </location>
</feature>
<feature type="domain" description="EGF-like" evidence="5">
    <location>
        <begin position="2160"/>
        <end position="2198"/>
    </location>
</feature>
<dbReference type="InterPro" id="IPR003645">
    <property type="entry name" value="Fol_N"/>
</dbReference>
<keyword evidence="4" id="KW-0812">Transmembrane</keyword>
<feature type="domain" description="EGF-like" evidence="5">
    <location>
        <begin position="5184"/>
        <end position="5223"/>
    </location>
</feature>
<dbReference type="InterPro" id="IPR001507">
    <property type="entry name" value="ZP_dom"/>
</dbReference>
<keyword evidence="2" id="KW-0245">EGF-like domain</keyword>
<evidence type="ECO:0000256" key="1">
    <source>
        <dbReference type="ARBA" id="ARBA00023157"/>
    </source>
</evidence>
<feature type="disulfide bond" evidence="2">
    <location>
        <begin position="1462"/>
        <end position="1472"/>
    </location>
</feature>
<feature type="disulfide bond" evidence="2">
    <location>
        <begin position="813"/>
        <end position="823"/>
    </location>
</feature>
<dbReference type="SUPFAM" id="SSF57184">
    <property type="entry name" value="Growth factor receptor domain"/>
    <property type="match status" value="4"/>
</dbReference>
<feature type="domain" description="EGF-like" evidence="5">
    <location>
        <begin position="2548"/>
        <end position="2585"/>
    </location>
</feature>
<dbReference type="VEuPathDB" id="VectorBase:CQUJHB000192"/>
<feature type="disulfide bond" evidence="2">
    <location>
        <begin position="2551"/>
        <end position="2561"/>
    </location>
</feature>
<feature type="domain" description="EGF-like" evidence="5">
    <location>
        <begin position="2935"/>
        <end position="2973"/>
    </location>
</feature>
<keyword evidence="4" id="KW-1133">Transmembrane helix</keyword>
<feature type="disulfide bond" evidence="2">
    <location>
        <begin position="3418"/>
        <end position="3428"/>
    </location>
</feature>
<feature type="domain" description="EGF-like" evidence="5">
    <location>
        <begin position="3796"/>
        <end position="3834"/>
    </location>
</feature>
<keyword evidence="1 2" id="KW-1015">Disulfide bond</keyword>
<feature type="domain" description="EGF-like" evidence="5">
    <location>
        <begin position="4225"/>
        <end position="4263"/>
    </location>
</feature>
<evidence type="ECO:0000313" key="7">
    <source>
        <dbReference type="EMBL" id="EDS41643.1"/>
    </source>
</evidence>
<feature type="disulfide bond" evidence="2">
    <location>
        <begin position="2758"/>
        <end position="2768"/>
    </location>
</feature>
<feature type="disulfide bond" evidence="2">
    <location>
        <begin position="2442"/>
        <end position="2452"/>
    </location>
</feature>
<dbReference type="Pfam" id="PF21164">
    <property type="entry name" value="Dumpy_DPY"/>
    <property type="match status" value="48"/>
</dbReference>
<feature type="domain" description="EGF-like" evidence="5">
    <location>
        <begin position="429"/>
        <end position="467"/>
    </location>
</feature>
<feature type="disulfide bond" evidence="2">
    <location>
        <begin position="1908"/>
        <end position="1918"/>
    </location>
</feature>
<feature type="domain" description="EGF-like" evidence="5">
    <location>
        <begin position="3249"/>
        <end position="3287"/>
    </location>
</feature>
<feature type="domain" description="EGF-like" evidence="5">
    <location>
        <begin position="3461"/>
        <end position="3499"/>
    </location>
</feature>
<feature type="domain" description="EGF-like" evidence="5">
    <location>
        <begin position="1350"/>
        <end position="1387"/>
    </location>
</feature>
<feature type="domain" description="EGF-like" evidence="5">
    <location>
        <begin position="2696"/>
        <end position="2734"/>
    </location>
</feature>
<feature type="disulfide bond" evidence="2">
    <location>
        <begin position="1799"/>
        <end position="1809"/>
    </location>
</feature>
<protein>
    <submittedName>
        <fullName evidence="7 8">Dumpy</fullName>
    </submittedName>
</protein>
<dbReference type="Gene3D" id="2.10.25.10">
    <property type="entry name" value="Laminin"/>
    <property type="match status" value="1"/>
</dbReference>
<feature type="domain" description="EGF-like" evidence="5">
    <location>
        <begin position="810"/>
        <end position="847"/>
    </location>
</feature>
<feature type="domain" description="EGF-like" evidence="5">
    <location>
        <begin position="2826"/>
        <end position="2864"/>
    </location>
</feature>
<feature type="domain" description="EGF-like" evidence="5">
    <location>
        <begin position="3589"/>
        <end position="3627"/>
    </location>
</feature>
<feature type="domain" description="EGF-like" evidence="5">
    <location>
        <begin position="174"/>
        <end position="211"/>
    </location>
</feature>
<dbReference type="SMART" id="SM00241">
    <property type="entry name" value="ZP"/>
    <property type="match status" value="1"/>
</dbReference>
<feature type="disulfide bond" evidence="2">
    <location>
        <begin position="704"/>
        <end position="714"/>
    </location>
</feature>
<dbReference type="STRING" id="7176.B0X6X2"/>